<protein>
    <recommendedName>
        <fullName evidence="1">Trypsin-co-occurring domain-containing protein</fullName>
    </recommendedName>
</protein>
<keyword evidence="3" id="KW-1185">Reference proteome</keyword>
<dbReference type="Pfam" id="PF19493">
    <property type="entry name" value="Trypco1"/>
    <property type="match status" value="1"/>
</dbReference>
<proteinExistence type="predicted"/>
<dbReference type="Proteomes" id="UP000244201">
    <property type="component" value="Plasmid pSLUN1"/>
</dbReference>
<name>A0A2R4TFR4_9ACTN</name>
<dbReference type="InterPro" id="IPR045794">
    <property type="entry name" value="Trypco1"/>
</dbReference>
<reference evidence="2 3" key="1">
    <citation type="submission" date="2018-01" db="EMBL/GenBank/DDBJ databases">
        <title>Complete genome sequence of Streptomyces lunaelactis MM109T, a Ferroverdin A producer isolated from cave moonmilk deposits.</title>
        <authorList>
            <person name="Naome A."/>
            <person name="Martinet L."/>
            <person name="Maciejewska M."/>
            <person name="Anderssen S."/>
            <person name="Adam D."/>
            <person name="Tenconi E."/>
            <person name="Deflandre B."/>
            <person name="Arguelles-Arias A."/>
            <person name="Calusinska M."/>
            <person name="Copieters W."/>
            <person name="Karim L."/>
            <person name="Hanikenne M."/>
            <person name="Baurain D."/>
            <person name="van Wezel G."/>
            <person name="Smargiasso N."/>
            <person name="de Pauw E."/>
            <person name="Delfosse P."/>
            <person name="Rigali S."/>
        </authorList>
    </citation>
    <scope>NUCLEOTIDE SEQUENCE [LARGE SCALE GENOMIC DNA]</scope>
    <source>
        <strain evidence="2 3">MM109</strain>
        <plasmid evidence="3">Plasmid pslun1</plasmid>
    </source>
</reference>
<feature type="domain" description="Trypsin-co-occurring" evidence="1">
    <location>
        <begin position="8"/>
        <end position="104"/>
    </location>
</feature>
<dbReference type="RefSeq" id="WP_108155248.1">
    <property type="nucleotide sequence ID" value="NZ_CP026305.1"/>
</dbReference>
<evidence type="ECO:0000313" key="2">
    <source>
        <dbReference type="EMBL" id="AVZ77960.1"/>
    </source>
</evidence>
<dbReference type="NCBIfam" id="NF041216">
    <property type="entry name" value="CU044_2847_fam"/>
    <property type="match status" value="1"/>
</dbReference>
<organism evidence="2 3">
    <name type="scientific">Streptomyces lunaelactis</name>
    <dbReference type="NCBI Taxonomy" id="1535768"/>
    <lineage>
        <taxon>Bacteria</taxon>
        <taxon>Bacillati</taxon>
        <taxon>Actinomycetota</taxon>
        <taxon>Actinomycetes</taxon>
        <taxon>Kitasatosporales</taxon>
        <taxon>Streptomycetaceae</taxon>
        <taxon>Streptomyces</taxon>
    </lineage>
</organism>
<evidence type="ECO:0000313" key="3">
    <source>
        <dbReference type="Proteomes" id="UP000244201"/>
    </source>
</evidence>
<dbReference type="KEGG" id="slk:SLUN_38710"/>
<evidence type="ECO:0000259" key="1">
    <source>
        <dbReference type="Pfam" id="PF19493"/>
    </source>
</evidence>
<accession>A0A2R4TFR4</accession>
<geneLocation type="plasmid" evidence="3">
    <name>pslun1</name>
</geneLocation>
<dbReference type="EMBL" id="CP026305">
    <property type="protein sequence ID" value="AVZ77960.1"/>
    <property type="molecule type" value="Genomic_DNA"/>
</dbReference>
<dbReference type="GeneID" id="55661167"/>
<dbReference type="OrthoDB" id="4828173at2"/>
<sequence length="118" mass="12400">MPEFARMPLEGGGTILLEEVGGASEFSGPVKAGRVGDAVRDLPRTLQEALVPVGEMARAVRDQLRGTGSRTVEVEFGVNLSAKAGAVITAGEAAVHLKVRMVWESGESGERNPQNEGE</sequence>
<gene>
    <name evidence="2" type="ORF">SLUN_38710</name>
</gene>
<keyword evidence="2" id="KW-0614">Plasmid</keyword>
<dbReference type="AlphaFoldDB" id="A0A2R4TFR4"/>